<name>A0ABR8E0T2_9NOSO</name>
<keyword evidence="6 7" id="KW-0472">Membrane</keyword>
<accession>A0ABR8E0T2</accession>
<evidence type="ECO:0000256" key="1">
    <source>
        <dbReference type="ARBA" id="ARBA00004651"/>
    </source>
</evidence>
<dbReference type="RefSeq" id="WP_190946120.1">
    <property type="nucleotide sequence ID" value="NZ_JACJSI010000255.1"/>
</dbReference>
<dbReference type="Pfam" id="PF02308">
    <property type="entry name" value="MgtC"/>
    <property type="match status" value="1"/>
</dbReference>
<evidence type="ECO:0000313" key="10">
    <source>
        <dbReference type="Proteomes" id="UP000623440"/>
    </source>
</evidence>
<organism evidence="9 10">
    <name type="scientific">Nostoc flagelliforme FACHB-838</name>
    <dbReference type="NCBI Taxonomy" id="2692904"/>
    <lineage>
        <taxon>Bacteria</taxon>
        <taxon>Bacillati</taxon>
        <taxon>Cyanobacteriota</taxon>
        <taxon>Cyanophyceae</taxon>
        <taxon>Nostocales</taxon>
        <taxon>Nostocaceae</taxon>
        <taxon>Nostoc</taxon>
    </lineage>
</organism>
<feature type="transmembrane region" description="Helical" evidence="7">
    <location>
        <begin position="12"/>
        <end position="28"/>
    </location>
</feature>
<evidence type="ECO:0000256" key="6">
    <source>
        <dbReference type="ARBA" id="ARBA00023136"/>
    </source>
</evidence>
<evidence type="ECO:0000256" key="3">
    <source>
        <dbReference type="ARBA" id="ARBA00022475"/>
    </source>
</evidence>
<keyword evidence="10" id="KW-1185">Reference proteome</keyword>
<keyword evidence="4 7" id="KW-0812">Transmembrane</keyword>
<evidence type="ECO:0000256" key="5">
    <source>
        <dbReference type="ARBA" id="ARBA00022989"/>
    </source>
</evidence>
<keyword evidence="3" id="KW-1003">Cell membrane</keyword>
<feature type="transmembrane region" description="Helical" evidence="7">
    <location>
        <begin position="133"/>
        <end position="151"/>
    </location>
</feature>
<evidence type="ECO:0000256" key="2">
    <source>
        <dbReference type="ARBA" id="ARBA00009298"/>
    </source>
</evidence>
<evidence type="ECO:0000256" key="4">
    <source>
        <dbReference type="ARBA" id="ARBA00022692"/>
    </source>
</evidence>
<evidence type="ECO:0000313" key="9">
    <source>
        <dbReference type="EMBL" id="MBD2535276.1"/>
    </source>
</evidence>
<dbReference type="PANTHER" id="PTHR33778">
    <property type="entry name" value="PROTEIN MGTC"/>
    <property type="match status" value="1"/>
</dbReference>
<keyword evidence="5 7" id="KW-1133">Transmembrane helix</keyword>
<proteinExistence type="inferred from homology"/>
<comment type="similarity">
    <text evidence="2">Belongs to the MgtC/SapB family.</text>
</comment>
<sequence length="176" mass="18756">MFFSSNDWQSITFRLAVALLVGGVIGINRQSNGRPASLRTFIVVSLSAALFAMIPLQIGDDDSFVDSAIARSTALNAIARIVQGVATGVGFLGTGIILREQKSEFSRQEVKGVTTAATIWLVGGLGAAAGCGLWQMSLVACGMALVVLTKFKKLKKSNLIFFNNKSKEIENAQTQK</sequence>
<dbReference type="Proteomes" id="UP000623440">
    <property type="component" value="Unassembled WGS sequence"/>
</dbReference>
<protein>
    <submittedName>
        <fullName evidence="9">MgtC/SapB family protein</fullName>
    </submittedName>
</protein>
<comment type="subcellular location">
    <subcellularLocation>
        <location evidence="1">Cell membrane</location>
        <topology evidence="1">Multi-pass membrane protein</topology>
    </subcellularLocation>
</comment>
<dbReference type="InterPro" id="IPR003416">
    <property type="entry name" value="MgtC/SapB/SrpB/YhiD_fam"/>
</dbReference>
<feature type="transmembrane region" description="Helical" evidence="7">
    <location>
        <begin position="78"/>
        <end position="98"/>
    </location>
</feature>
<gene>
    <name evidence="9" type="ORF">H6G97_40075</name>
</gene>
<dbReference type="PRINTS" id="PR01837">
    <property type="entry name" value="MGTCSAPBPROT"/>
</dbReference>
<comment type="caution">
    <text evidence="9">The sequence shown here is derived from an EMBL/GenBank/DDBJ whole genome shotgun (WGS) entry which is preliminary data.</text>
</comment>
<feature type="transmembrane region" description="Helical" evidence="7">
    <location>
        <begin position="40"/>
        <end position="58"/>
    </location>
</feature>
<reference evidence="9 10" key="1">
    <citation type="journal article" date="2020" name="ISME J.">
        <title>Comparative genomics reveals insights into cyanobacterial evolution and habitat adaptation.</title>
        <authorList>
            <person name="Chen M.Y."/>
            <person name="Teng W.K."/>
            <person name="Zhao L."/>
            <person name="Hu C.X."/>
            <person name="Zhou Y.K."/>
            <person name="Han B.P."/>
            <person name="Song L.R."/>
            <person name="Shu W.S."/>
        </authorList>
    </citation>
    <scope>NUCLEOTIDE SEQUENCE [LARGE SCALE GENOMIC DNA]</scope>
    <source>
        <strain evidence="9 10">FACHB-838</strain>
    </source>
</reference>
<dbReference type="PANTHER" id="PTHR33778:SF1">
    <property type="entry name" value="MAGNESIUM TRANSPORTER YHID-RELATED"/>
    <property type="match status" value="1"/>
</dbReference>
<dbReference type="EMBL" id="JACJSI010000255">
    <property type="protein sequence ID" value="MBD2535276.1"/>
    <property type="molecule type" value="Genomic_DNA"/>
</dbReference>
<feature type="domain" description="MgtC/SapB/SrpB/YhiD N-terminal" evidence="8">
    <location>
        <begin position="15"/>
        <end position="156"/>
    </location>
</feature>
<dbReference type="InterPro" id="IPR049177">
    <property type="entry name" value="MgtC_SapB_SrpB_YhiD_N"/>
</dbReference>
<evidence type="ECO:0000259" key="8">
    <source>
        <dbReference type="Pfam" id="PF02308"/>
    </source>
</evidence>
<evidence type="ECO:0000256" key="7">
    <source>
        <dbReference type="SAM" id="Phobius"/>
    </source>
</evidence>